<dbReference type="RefSeq" id="WP_087033849.1">
    <property type="nucleotide sequence ID" value="NZ_FJNE01000007.1"/>
</dbReference>
<dbReference type="Pfam" id="PF01042">
    <property type="entry name" value="Ribonuc_L-PSP"/>
    <property type="match status" value="1"/>
</dbReference>
<dbReference type="EMBL" id="FJNE01000007">
    <property type="protein sequence ID" value="CZQ98656.1"/>
    <property type="molecule type" value="Genomic_DNA"/>
</dbReference>
<dbReference type="CDD" id="cd00448">
    <property type="entry name" value="YjgF_YER057c_UK114_family"/>
    <property type="match status" value="1"/>
</dbReference>
<dbReference type="InterPro" id="IPR006056">
    <property type="entry name" value="RidA"/>
</dbReference>
<comment type="similarity">
    <text evidence="1">Belongs to the RutC family.</text>
</comment>
<accession>A0A143YY39</accession>
<dbReference type="InterPro" id="IPR035959">
    <property type="entry name" value="RutC-like_sf"/>
</dbReference>
<dbReference type="GO" id="GO:0019239">
    <property type="term" value="F:deaminase activity"/>
    <property type="evidence" value="ECO:0007669"/>
    <property type="project" value="TreeGrafter"/>
</dbReference>
<evidence type="ECO:0000313" key="3">
    <source>
        <dbReference type="EMBL" id="CZQ98656.1"/>
    </source>
</evidence>
<keyword evidence="4" id="KW-1185">Reference proteome</keyword>
<dbReference type="NCBIfam" id="TIGR00004">
    <property type="entry name" value="Rid family detoxifying hydrolase"/>
    <property type="match status" value="1"/>
</dbReference>
<sequence>MQNTIKAVGPYSAYRKSGNLIFISGQLPIDPNTNAIVSGNIEEQTEQSLKNLKELLEEQNLDMSAIVKTTVFLADIKDFNTVNEIYSGFFESPYPSRSAFQVAALPKGALIEIEAIAQGE</sequence>
<organism evidence="3 4">
    <name type="scientific">Trichococcus palustris</name>
    <dbReference type="NCBI Taxonomy" id="140314"/>
    <lineage>
        <taxon>Bacteria</taxon>
        <taxon>Bacillati</taxon>
        <taxon>Bacillota</taxon>
        <taxon>Bacilli</taxon>
        <taxon>Lactobacillales</taxon>
        <taxon>Carnobacteriaceae</taxon>
        <taxon>Trichococcus</taxon>
    </lineage>
</organism>
<dbReference type="OrthoDB" id="9803101at2"/>
<dbReference type="InterPro" id="IPR019897">
    <property type="entry name" value="RidA_CS"/>
</dbReference>
<keyword evidence="2" id="KW-0175">Coiled coil</keyword>
<dbReference type="PANTHER" id="PTHR11803:SF39">
    <property type="entry name" value="2-IMINOBUTANOATE_2-IMINOPROPANOATE DEAMINASE"/>
    <property type="match status" value="1"/>
</dbReference>
<dbReference type="AlphaFoldDB" id="A0A143YY39"/>
<proteinExistence type="inferred from homology"/>
<dbReference type="InterPro" id="IPR006175">
    <property type="entry name" value="YjgF/YER057c/UK114"/>
</dbReference>
<reference evidence="3 4" key="1">
    <citation type="submission" date="2016-02" db="EMBL/GenBank/DDBJ databases">
        <authorList>
            <person name="Wen L."/>
            <person name="He K."/>
            <person name="Yang H."/>
        </authorList>
    </citation>
    <scope>NUCLEOTIDE SEQUENCE [LARGE SCALE GENOMIC DNA]</scope>
    <source>
        <strain evidence="3">Trichococcus palustris</strain>
    </source>
</reference>
<evidence type="ECO:0000313" key="4">
    <source>
        <dbReference type="Proteomes" id="UP000242754"/>
    </source>
</evidence>
<evidence type="ECO:0000256" key="2">
    <source>
        <dbReference type="SAM" id="Coils"/>
    </source>
</evidence>
<evidence type="ECO:0000256" key="1">
    <source>
        <dbReference type="ARBA" id="ARBA00010552"/>
    </source>
</evidence>
<name>A0A143YY39_9LACT</name>
<dbReference type="PANTHER" id="PTHR11803">
    <property type="entry name" value="2-IMINOBUTANOATE/2-IMINOPROPANOATE DEAMINASE RIDA"/>
    <property type="match status" value="1"/>
</dbReference>
<dbReference type="GO" id="GO:0005829">
    <property type="term" value="C:cytosol"/>
    <property type="evidence" value="ECO:0007669"/>
    <property type="project" value="TreeGrafter"/>
</dbReference>
<feature type="coiled-coil region" evidence="2">
    <location>
        <begin position="42"/>
        <end position="69"/>
    </location>
</feature>
<dbReference type="SUPFAM" id="SSF55298">
    <property type="entry name" value="YjgF-like"/>
    <property type="match status" value="1"/>
</dbReference>
<dbReference type="FunFam" id="3.30.1330.40:FF:000001">
    <property type="entry name" value="L-PSP family endoribonuclease"/>
    <property type="match status" value="1"/>
</dbReference>
<gene>
    <name evidence="3" type="ORF">Tpal_2298</name>
</gene>
<dbReference type="STRING" id="140314.SAMN04488076_11021"/>
<dbReference type="Proteomes" id="UP000242754">
    <property type="component" value="Unassembled WGS sequence"/>
</dbReference>
<dbReference type="PROSITE" id="PS01094">
    <property type="entry name" value="UPF0076"/>
    <property type="match status" value="1"/>
</dbReference>
<protein>
    <submittedName>
        <fullName evidence="3">Tigr00004: reactive intermediate/imine deaminase</fullName>
    </submittedName>
</protein>
<dbReference type="Gene3D" id="3.30.1330.40">
    <property type="entry name" value="RutC-like"/>
    <property type="match status" value="1"/>
</dbReference>